<dbReference type="Pfam" id="PF06439">
    <property type="entry name" value="3keto-disac_hyd"/>
    <property type="match status" value="1"/>
</dbReference>
<organism evidence="3 4">
    <name type="scientific">Polystyrenella longa</name>
    <dbReference type="NCBI Taxonomy" id="2528007"/>
    <lineage>
        <taxon>Bacteria</taxon>
        <taxon>Pseudomonadati</taxon>
        <taxon>Planctomycetota</taxon>
        <taxon>Planctomycetia</taxon>
        <taxon>Planctomycetales</taxon>
        <taxon>Planctomycetaceae</taxon>
        <taxon>Polystyrenella</taxon>
    </lineage>
</organism>
<evidence type="ECO:0000259" key="2">
    <source>
        <dbReference type="Pfam" id="PF06439"/>
    </source>
</evidence>
<reference evidence="3 4" key="1">
    <citation type="submission" date="2019-02" db="EMBL/GenBank/DDBJ databases">
        <title>Deep-cultivation of Planctomycetes and their phenomic and genomic characterization uncovers novel biology.</title>
        <authorList>
            <person name="Wiegand S."/>
            <person name="Jogler M."/>
            <person name="Boedeker C."/>
            <person name="Pinto D."/>
            <person name="Vollmers J."/>
            <person name="Rivas-Marin E."/>
            <person name="Kohn T."/>
            <person name="Peeters S.H."/>
            <person name="Heuer A."/>
            <person name="Rast P."/>
            <person name="Oberbeckmann S."/>
            <person name="Bunk B."/>
            <person name="Jeske O."/>
            <person name="Meyerdierks A."/>
            <person name="Storesund J.E."/>
            <person name="Kallscheuer N."/>
            <person name="Luecker S."/>
            <person name="Lage O.M."/>
            <person name="Pohl T."/>
            <person name="Merkel B.J."/>
            <person name="Hornburger P."/>
            <person name="Mueller R.-W."/>
            <person name="Bruemmer F."/>
            <person name="Labrenz M."/>
            <person name="Spormann A.M."/>
            <person name="Op den Camp H."/>
            <person name="Overmann J."/>
            <person name="Amann R."/>
            <person name="Jetten M.S.M."/>
            <person name="Mascher T."/>
            <person name="Medema M.H."/>
            <person name="Devos D.P."/>
            <person name="Kaster A.-K."/>
            <person name="Ovreas L."/>
            <person name="Rohde M."/>
            <person name="Galperin M.Y."/>
            <person name="Jogler C."/>
        </authorList>
    </citation>
    <scope>NUCLEOTIDE SEQUENCE [LARGE SCALE GENOMIC DNA]</scope>
    <source>
        <strain evidence="3 4">Pla110</strain>
    </source>
</reference>
<evidence type="ECO:0000313" key="4">
    <source>
        <dbReference type="Proteomes" id="UP000317178"/>
    </source>
</evidence>
<dbReference type="InterPro" id="IPR010496">
    <property type="entry name" value="AL/BT2_dom"/>
</dbReference>
<dbReference type="Gene3D" id="2.60.120.560">
    <property type="entry name" value="Exo-inulinase, domain 1"/>
    <property type="match status" value="1"/>
</dbReference>
<dbReference type="Proteomes" id="UP000317178">
    <property type="component" value="Chromosome"/>
</dbReference>
<feature type="domain" description="3-keto-alpha-glucoside-1,2-lyase/3-keto-2-hydroxy-glucal hydratase" evidence="2">
    <location>
        <begin position="46"/>
        <end position="247"/>
    </location>
</feature>
<keyword evidence="1" id="KW-0732">Signal</keyword>
<protein>
    <recommendedName>
        <fullName evidence="2">3-keto-alpha-glucoside-1,2-lyase/3-keto-2-hydroxy-glucal hydratase domain-containing protein</fullName>
    </recommendedName>
</protein>
<gene>
    <name evidence="3" type="ORF">Pla110_45730</name>
</gene>
<evidence type="ECO:0000256" key="1">
    <source>
        <dbReference type="SAM" id="SignalP"/>
    </source>
</evidence>
<dbReference type="EMBL" id="CP036281">
    <property type="protein sequence ID" value="QDU82810.1"/>
    <property type="molecule type" value="Genomic_DNA"/>
</dbReference>
<name>A0A518CUA1_9PLAN</name>
<evidence type="ECO:0000313" key="3">
    <source>
        <dbReference type="EMBL" id="QDU82810.1"/>
    </source>
</evidence>
<dbReference type="GO" id="GO:0016787">
    <property type="term" value="F:hydrolase activity"/>
    <property type="evidence" value="ECO:0007669"/>
    <property type="project" value="InterPro"/>
</dbReference>
<dbReference type="RefSeq" id="WP_231742756.1">
    <property type="nucleotide sequence ID" value="NZ_CP036281.1"/>
</dbReference>
<dbReference type="AlphaFoldDB" id="A0A518CUA1"/>
<feature type="signal peptide" evidence="1">
    <location>
        <begin position="1"/>
        <end position="24"/>
    </location>
</feature>
<sequence length="250" mass="27643" precursor="true">MPALLSPMRCFSFAILLSSFTMLVATTGLVAEEGEAKKAFIDGTGPGWKTLVEDDFTDVNGEPETWVWQEDGTIHSTGKPIGVLRTKETFTNFELVAEWRHLEFGGNSGIFAWVPMEALTDLPPNKLPEFGIEIQALDHGYATKYKERTGKEGDWFSTNGDIFAVGKSKMDPFPPLSPNGSRSFPSKNLSNGHGEWNHYYVRGINGEIRLWVNGEEVSGGNNCDPATGHFCLEAEGAPVEFKNIRLRELP</sequence>
<proteinExistence type="predicted"/>
<dbReference type="KEGG" id="plon:Pla110_45730"/>
<keyword evidence="4" id="KW-1185">Reference proteome</keyword>
<feature type="chain" id="PRO_5021971184" description="3-keto-alpha-glucoside-1,2-lyase/3-keto-2-hydroxy-glucal hydratase domain-containing protein" evidence="1">
    <location>
        <begin position="25"/>
        <end position="250"/>
    </location>
</feature>
<accession>A0A518CUA1</accession>